<proteinExistence type="predicted"/>
<evidence type="ECO:0000313" key="2">
    <source>
        <dbReference type="Proteomes" id="UP000023152"/>
    </source>
</evidence>
<gene>
    <name evidence="1" type="ORF">RFI_24964</name>
</gene>
<dbReference type="InterPro" id="IPR008928">
    <property type="entry name" value="6-hairpin_glycosidase_sf"/>
</dbReference>
<keyword evidence="2" id="KW-1185">Reference proteome</keyword>
<comment type="caution">
    <text evidence="1">The sequence shown here is derived from an EMBL/GenBank/DDBJ whole genome shotgun (WGS) entry which is preliminary data.</text>
</comment>
<dbReference type="OrthoDB" id="1923667at2759"/>
<dbReference type="SUPFAM" id="SSF48208">
    <property type="entry name" value="Six-hairpin glycosidases"/>
    <property type="match status" value="1"/>
</dbReference>
<reference evidence="1 2" key="1">
    <citation type="journal article" date="2013" name="Curr. Biol.">
        <title>The Genome of the Foraminiferan Reticulomyxa filosa.</title>
        <authorList>
            <person name="Glockner G."/>
            <person name="Hulsmann N."/>
            <person name="Schleicher M."/>
            <person name="Noegel A.A."/>
            <person name="Eichinger L."/>
            <person name="Gallinger C."/>
            <person name="Pawlowski J."/>
            <person name="Sierra R."/>
            <person name="Euteneuer U."/>
            <person name="Pillet L."/>
            <person name="Moustafa A."/>
            <person name="Platzer M."/>
            <person name="Groth M."/>
            <person name="Szafranski K."/>
            <person name="Schliwa M."/>
        </authorList>
    </citation>
    <scope>NUCLEOTIDE SEQUENCE [LARGE SCALE GENOMIC DNA]</scope>
</reference>
<sequence>MAISAFANAHKVFVVGESNTLKDSPYLQAAIRAASFIKRELCRKDNKHLLRNYRKSASTTEGFSSDYSSLIQGLLDLYEATVFDAQWLEWSIELQDLQLQLFYDETSGGFFESLANDPYVLFRSKEEYDGAEPASSTVAVQNMLRLYSITHQKKFCSFVFFSNKQIISYFYLFFSSRFLNFKELA</sequence>
<dbReference type="InterPro" id="IPR024705">
    <property type="entry name" value="Ssp411"/>
</dbReference>
<dbReference type="AlphaFoldDB" id="X6MG87"/>
<dbReference type="GO" id="GO:0005975">
    <property type="term" value="P:carbohydrate metabolic process"/>
    <property type="evidence" value="ECO:0007669"/>
    <property type="project" value="InterPro"/>
</dbReference>
<evidence type="ECO:0008006" key="3">
    <source>
        <dbReference type="Google" id="ProtNLM"/>
    </source>
</evidence>
<organism evidence="1 2">
    <name type="scientific">Reticulomyxa filosa</name>
    <dbReference type="NCBI Taxonomy" id="46433"/>
    <lineage>
        <taxon>Eukaryota</taxon>
        <taxon>Sar</taxon>
        <taxon>Rhizaria</taxon>
        <taxon>Retaria</taxon>
        <taxon>Foraminifera</taxon>
        <taxon>Monothalamids</taxon>
        <taxon>Reticulomyxidae</taxon>
        <taxon>Reticulomyxa</taxon>
    </lineage>
</organism>
<dbReference type="PANTHER" id="PTHR42899">
    <property type="entry name" value="SPERMATOGENESIS-ASSOCIATED PROTEIN 20"/>
    <property type="match status" value="1"/>
</dbReference>
<evidence type="ECO:0000313" key="1">
    <source>
        <dbReference type="EMBL" id="ETO12412.1"/>
    </source>
</evidence>
<dbReference type="Proteomes" id="UP000023152">
    <property type="component" value="Unassembled WGS sequence"/>
</dbReference>
<dbReference type="PANTHER" id="PTHR42899:SF1">
    <property type="entry name" value="SPERMATOGENESIS-ASSOCIATED PROTEIN 20"/>
    <property type="match status" value="1"/>
</dbReference>
<protein>
    <recommendedName>
        <fullName evidence="3">Spermatogenesis-associated protein 20</fullName>
    </recommendedName>
</protein>
<dbReference type="EMBL" id="ASPP01021422">
    <property type="protein sequence ID" value="ETO12412.1"/>
    <property type="molecule type" value="Genomic_DNA"/>
</dbReference>
<name>X6MG87_RETFI</name>
<accession>X6MG87</accession>